<dbReference type="EMBL" id="JAWDJW010005611">
    <property type="protein sequence ID" value="KAK3067118.1"/>
    <property type="molecule type" value="Genomic_DNA"/>
</dbReference>
<organism evidence="1 2">
    <name type="scientific">Coniosporium uncinatum</name>
    <dbReference type="NCBI Taxonomy" id="93489"/>
    <lineage>
        <taxon>Eukaryota</taxon>
        <taxon>Fungi</taxon>
        <taxon>Dikarya</taxon>
        <taxon>Ascomycota</taxon>
        <taxon>Pezizomycotina</taxon>
        <taxon>Dothideomycetes</taxon>
        <taxon>Dothideomycetes incertae sedis</taxon>
        <taxon>Coniosporium</taxon>
    </lineage>
</organism>
<protein>
    <submittedName>
        <fullName evidence="1">Uncharacterized protein</fullName>
    </submittedName>
</protein>
<gene>
    <name evidence="1" type="ORF">LTS18_001299</name>
</gene>
<proteinExistence type="predicted"/>
<feature type="non-terminal residue" evidence="1">
    <location>
        <position position="1"/>
    </location>
</feature>
<accession>A0ACC3DF52</accession>
<name>A0ACC3DF52_9PEZI</name>
<keyword evidence="2" id="KW-1185">Reference proteome</keyword>
<reference evidence="1" key="1">
    <citation type="submission" date="2024-09" db="EMBL/GenBank/DDBJ databases">
        <title>Black Yeasts Isolated from many extreme environments.</title>
        <authorList>
            <person name="Coleine C."/>
            <person name="Stajich J.E."/>
            <person name="Selbmann L."/>
        </authorList>
    </citation>
    <scope>NUCLEOTIDE SEQUENCE</scope>
    <source>
        <strain evidence="1">CCFEE 5737</strain>
    </source>
</reference>
<evidence type="ECO:0000313" key="2">
    <source>
        <dbReference type="Proteomes" id="UP001186974"/>
    </source>
</evidence>
<comment type="caution">
    <text evidence="1">The sequence shown here is derived from an EMBL/GenBank/DDBJ whole genome shotgun (WGS) entry which is preliminary data.</text>
</comment>
<dbReference type="Proteomes" id="UP001186974">
    <property type="component" value="Unassembled WGS sequence"/>
</dbReference>
<sequence>LTDENRQLAKQIRDEQLAALRQANSQAAQKKKSKSGIDHSSARGSEERSSQMGGPPRTGQKRGRDLDMEKEERYLQRPAVRIKIGDNLKSILVDDWENVTKNLQLIKLPATYSAAKILDDYAEHRRASDAAVDQDVLDEVVQGVLEYFHQALGRILLYRFEREQYREVHSKINNVKDEFNDRKLYDIYGGEHLLRLFVTFPELIAQTNMDQTSVNKLKEELMFMTAWLGRTDNVKKYFSEEYQDTSQEYQDRAKGGVTID</sequence>
<evidence type="ECO:0000313" key="1">
    <source>
        <dbReference type="EMBL" id="KAK3067118.1"/>
    </source>
</evidence>